<dbReference type="Gene3D" id="3.40.50.2000">
    <property type="entry name" value="Glycogen Phosphorylase B"/>
    <property type="match status" value="1"/>
</dbReference>
<reference evidence="2" key="1">
    <citation type="submission" date="2013-03" db="EMBL/GenBank/DDBJ databases">
        <title>Genome Sequence of the Profundibacterium mesophilum strain KAUST100406-0324T from Red Sea, a novel genus in the family Rhodobacteraceae.</title>
        <authorList>
            <person name="Essack M."/>
            <person name="Alam I."/>
            <person name="Lafi F."/>
            <person name="Alawi W."/>
            <person name="Kamanu F."/>
            <person name="Al-Suwailem A."/>
            <person name="Lee O.O."/>
            <person name="Xu Y."/>
            <person name="Bajic V."/>
            <person name="Qian P.-Y."/>
            <person name="Archer J."/>
        </authorList>
    </citation>
    <scope>NUCLEOTIDE SEQUENCE</scope>
    <source>
        <strain evidence="2">KAUST100406-0324</strain>
    </source>
</reference>
<dbReference type="InterPro" id="IPR050194">
    <property type="entry name" value="Glycosyltransferase_grp1"/>
</dbReference>
<accession>A0A921NSA2</accession>
<name>A0A921NSA2_9RHOB</name>
<dbReference type="GO" id="GO:0047276">
    <property type="term" value="F:N-acetyllactosaminide 3-alpha-galactosyltransferase activity"/>
    <property type="evidence" value="ECO:0007669"/>
    <property type="project" value="UniProtKB-EC"/>
</dbReference>
<evidence type="ECO:0000313" key="3">
    <source>
        <dbReference type="Proteomes" id="UP000698242"/>
    </source>
</evidence>
<sequence>MQADHVVVINDAAQARGGATGLALLSVRLLRARGLRVSYVCGDAGANDELRELGVEVIAGGGAGLLRRGRADAMLRGLHNPASRAMLRDAIARLDTPGTVYHLHGWAQILSPSIFSALAPVAARTVIHAHDMFLACPNGVYMDYPRAERCLRVPLGRDCLATNCDKRSRLQKGWRVLRQVNLRRRFPAGHPWGAVVPIHPGMIPGLTRAGYPETLMHVIRNPATPYSTQRIRAEENRAIVYVGRLERDKGALDLALAARRADVPLTLVGEGSLRAEIEQANPEARITGWTARAEIAAHVSDARALVMPSHHPEPFALVLPEASGSGLPLLVSRTALMAPEIAKAGLGLAFDMAARGGLDAALSGIVQMPDEEVARISRRGHARTAPLALSEEGWTAALTELYDALCRQAARLSA</sequence>
<dbReference type="PANTHER" id="PTHR45947:SF15">
    <property type="entry name" value="TEICHURONIC ACID BIOSYNTHESIS GLYCOSYLTRANSFERASE TUAC-RELATED"/>
    <property type="match status" value="1"/>
</dbReference>
<gene>
    <name evidence="2" type="ORF">PMES_00734</name>
</gene>
<evidence type="ECO:0000313" key="2">
    <source>
        <dbReference type="EMBL" id="KAF0676937.1"/>
    </source>
</evidence>
<dbReference type="Pfam" id="PF00534">
    <property type="entry name" value="Glycos_transf_1"/>
    <property type="match status" value="1"/>
</dbReference>
<evidence type="ECO:0000259" key="1">
    <source>
        <dbReference type="Pfam" id="PF00534"/>
    </source>
</evidence>
<dbReference type="Proteomes" id="UP000698242">
    <property type="component" value="Unassembled WGS sequence"/>
</dbReference>
<keyword evidence="2" id="KW-0328">Glycosyltransferase</keyword>
<dbReference type="InterPro" id="IPR001296">
    <property type="entry name" value="Glyco_trans_1"/>
</dbReference>
<keyword evidence="3" id="KW-1185">Reference proteome</keyword>
<proteinExistence type="predicted"/>
<dbReference type="AlphaFoldDB" id="A0A921NSA2"/>
<dbReference type="EMBL" id="APKE01000010">
    <property type="protein sequence ID" value="KAF0676937.1"/>
    <property type="molecule type" value="Genomic_DNA"/>
</dbReference>
<protein>
    <submittedName>
        <fullName evidence="2">N-acetyllactosaminide 3-alpha-galactosyltransferase</fullName>
        <ecNumber evidence="2">2.4.1.87</ecNumber>
    </submittedName>
</protein>
<comment type="caution">
    <text evidence="2">The sequence shown here is derived from an EMBL/GenBank/DDBJ whole genome shotgun (WGS) entry which is preliminary data.</text>
</comment>
<dbReference type="EC" id="2.4.1.87" evidence="2"/>
<feature type="domain" description="Glycosyl transferase family 1" evidence="1">
    <location>
        <begin position="233"/>
        <end position="354"/>
    </location>
</feature>
<dbReference type="RefSeq" id="WP_159964153.1">
    <property type="nucleotide sequence ID" value="NZ_APKE01000010.1"/>
</dbReference>
<dbReference type="OrthoDB" id="9807414at2"/>
<dbReference type="SUPFAM" id="SSF53756">
    <property type="entry name" value="UDP-Glycosyltransferase/glycogen phosphorylase"/>
    <property type="match status" value="1"/>
</dbReference>
<keyword evidence="2" id="KW-0808">Transferase</keyword>
<organism evidence="2 3">
    <name type="scientific">Profundibacterium mesophilum KAUST100406-0324</name>
    <dbReference type="NCBI Taxonomy" id="1037889"/>
    <lineage>
        <taxon>Bacteria</taxon>
        <taxon>Pseudomonadati</taxon>
        <taxon>Pseudomonadota</taxon>
        <taxon>Alphaproteobacteria</taxon>
        <taxon>Rhodobacterales</taxon>
        <taxon>Roseobacteraceae</taxon>
        <taxon>Profundibacterium</taxon>
    </lineage>
</organism>
<dbReference type="PANTHER" id="PTHR45947">
    <property type="entry name" value="SULFOQUINOVOSYL TRANSFERASE SQD2"/>
    <property type="match status" value="1"/>
</dbReference>